<reference evidence="2" key="1">
    <citation type="submission" date="2018-11" db="EMBL/GenBank/DDBJ databases">
        <authorList>
            <consortium name="Pathogen Informatics"/>
        </authorList>
    </citation>
    <scope>NUCLEOTIDE SEQUENCE</scope>
</reference>
<dbReference type="AlphaFoldDB" id="A0A448XS16"/>
<gene>
    <name evidence="2" type="ORF">PXEA_LOCUS37002</name>
</gene>
<evidence type="ECO:0000256" key="1">
    <source>
        <dbReference type="SAM" id="MobiDB-lite"/>
    </source>
</evidence>
<evidence type="ECO:0000313" key="2">
    <source>
        <dbReference type="EMBL" id="VEL43562.1"/>
    </source>
</evidence>
<dbReference type="OrthoDB" id="6090514at2759"/>
<protein>
    <submittedName>
        <fullName evidence="2">Uncharacterized protein</fullName>
    </submittedName>
</protein>
<name>A0A448XS16_9PLAT</name>
<feature type="compositionally biased region" description="Basic residues" evidence="1">
    <location>
        <begin position="141"/>
        <end position="150"/>
    </location>
</feature>
<sequence>MTNSTYKDDDGFLLELEAFTYKFVTKLFLHLVNLQALLSHHQCASAFWLGNLKNCDLNGKELPEEFFDSLSTASSFATTSPSVLSDDDGHAEVHFEGKRGNDNHMNEEARKLAVPGPRHVISGPKRTRISGSTQRFCSNRGKVRPIKSKKSCMEGSVSVLERRTDAHLHGSNPGKVRGRLSSWHPDRQGHNSNRMSEVYGIGPTRSQKHAKENMAEADKEMENREIMLRATLDAHTEVEYE</sequence>
<proteinExistence type="predicted"/>
<feature type="region of interest" description="Disordered" evidence="1">
    <location>
        <begin position="117"/>
        <end position="150"/>
    </location>
</feature>
<organism evidence="2 3">
    <name type="scientific">Protopolystoma xenopodis</name>
    <dbReference type="NCBI Taxonomy" id="117903"/>
    <lineage>
        <taxon>Eukaryota</taxon>
        <taxon>Metazoa</taxon>
        <taxon>Spiralia</taxon>
        <taxon>Lophotrochozoa</taxon>
        <taxon>Platyhelminthes</taxon>
        <taxon>Monogenea</taxon>
        <taxon>Polyopisthocotylea</taxon>
        <taxon>Polystomatidea</taxon>
        <taxon>Polystomatidae</taxon>
        <taxon>Protopolystoma</taxon>
    </lineage>
</organism>
<evidence type="ECO:0000313" key="3">
    <source>
        <dbReference type="Proteomes" id="UP000784294"/>
    </source>
</evidence>
<comment type="caution">
    <text evidence="2">The sequence shown here is derived from an EMBL/GenBank/DDBJ whole genome shotgun (WGS) entry which is preliminary data.</text>
</comment>
<feature type="non-terminal residue" evidence="2">
    <location>
        <position position="1"/>
    </location>
</feature>
<dbReference type="Proteomes" id="UP000784294">
    <property type="component" value="Unassembled WGS sequence"/>
</dbReference>
<accession>A0A448XS16</accession>
<dbReference type="EMBL" id="CAAALY010282687">
    <property type="protein sequence ID" value="VEL43562.1"/>
    <property type="molecule type" value="Genomic_DNA"/>
</dbReference>
<keyword evidence="3" id="KW-1185">Reference proteome</keyword>
<feature type="region of interest" description="Disordered" evidence="1">
    <location>
        <begin position="167"/>
        <end position="200"/>
    </location>
</feature>